<evidence type="ECO:0000313" key="2">
    <source>
        <dbReference type="Proteomes" id="UP000008461"/>
    </source>
</evidence>
<evidence type="ECO:0000313" key="1">
    <source>
        <dbReference type="EMBL" id="AEE53194.1"/>
    </source>
</evidence>
<dbReference type="PANTHER" id="PTHR22946">
    <property type="entry name" value="DIENELACTONE HYDROLASE DOMAIN-CONTAINING PROTEIN-RELATED"/>
    <property type="match status" value="1"/>
</dbReference>
<accession>F4KPZ0</accession>
<sequence>MFGSIINYLSSLLIPIVCFPLHNYAVSINETVSDSIPPSGWGLGVYNDLVDQIQAAQSIWPMANPGPSTQMAIKNVLNFSPANEMPQKVVSERKWESDSVAMEEVSWSVGYGPRTYAWVLKPVGVSGKLPAILALHDHGGYKFYGKEKIADAFGDLPDALVIHRREYYGGLAMANHLAKKGFLVLIHDTFLWGSRKFPLNNIPEQLIIESLALKKAPEQSAIGIAEYNTIAVEHENLVEKSCRMMGINLAGIIAYEDRVATHYLVSRPDVDSTRIGCIGFSGGGTRSAFLLATCPQVKAAAVVSMMSTYRGMLQSGHNGTWMCFPTGLSRIADYADVAASRAPQPLLVQYNTGDELFTAQGMEAAHQRISQHYRATGNEKAYRGQFYQGPHKFDREMQEAAIKWFKEVFAIK</sequence>
<dbReference type="PANTHER" id="PTHR22946:SF8">
    <property type="entry name" value="ACETYL XYLAN ESTERASE DOMAIN-CONTAINING PROTEIN"/>
    <property type="match status" value="1"/>
</dbReference>
<dbReference type="AlphaFoldDB" id="F4KPZ0"/>
<evidence type="ECO:0008006" key="3">
    <source>
        <dbReference type="Google" id="ProtNLM"/>
    </source>
</evidence>
<dbReference type="RefSeq" id="WP_013767728.1">
    <property type="nucleotide sequence ID" value="NC_015510.1"/>
</dbReference>
<dbReference type="HOGENOM" id="CLU_056134_3_0_10"/>
<proteinExistence type="predicted"/>
<dbReference type="STRING" id="760192.Halhy_5369"/>
<dbReference type="SUPFAM" id="SSF53474">
    <property type="entry name" value="alpha/beta-Hydrolases"/>
    <property type="match status" value="1"/>
</dbReference>
<name>F4KPZ0_HALH1</name>
<dbReference type="InterPro" id="IPR050261">
    <property type="entry name" value="FrsA_esterase"/>
</dbReference>
<dbReference type="Proteomes" id="UP000008461">
    <property type="component" value="Chromosome"/>
</dbReference>
<dbReference type="eggNOG" id="COG0412">
    <property type="taxonomic scope" value="Bacteria"/>
</dbReference>
<dbReference type="OrthoDB" id="3668964at2"/>
<keyword evidence="2" id="KW-1185">Reference proteome</keyword>
<reference evidence="1 2" key="1">
    <citation type="journal article" date="2011" name="Stand. Genomic Sci.">
        <title>Complete genome sequence of Haliscomenobacter hydrossis type strain (O).</title>
        <authorList>
            <consortium name="US DOE Joint Genome Institute (JGI-PGF)"/>
            <person name="Daligault H."/>
            <person name="Lapidus A."/>
            <person name="Zeytun A."/>
            <person name="Nolan M."/>
            <person name="Lucas S."/>
            <person name="Del Rio T.G."/>
            <person name="Tice H."/>
            <person name="Cheng J.F."/>
            <person name="Tapia R."/>
            <person name="Han C."/>
            <person name="Goodwin L."/>
            <person name="Pitluck S."/>
            <person name="Liolios K."/>
            <person name="Pagani I."/>
            <person name="Ivanova N."/>
            <person name="Huntemann M."/>
            <person name="Mavromatis K."/>
            <person name="Mikhailova N."/>
            <person name="Pati A."/>
            <person name="Chen A."/>
            <person name="Palaniappan K."/>
            <person name="Land M."/>
            <person name="Hauser L."/>
            <person name="Brambilla E.M."/>
            <person name="Rohde M."/>
            <person name="Verbarg S."/>
            <person name="Goker M."/>
            <person name="Bristow J."/>
            <person name="Eisen J.A."/>
            <person name="Markowitz V."/>
            <person name="Hugenholtz P."/>
            <person name="Kyrpides N.C."/>
            <person name="Klenk H.P."/>
            <person name="Woyke T."/>
        </authorList>
    </citation>
    <scope>NUCLEOTIDE SEQUENCE [LARGE SCALE GENOMIC DNA]</scope>
    <source>
        <strain evidence="2">ATCC 27775 / DSM 1100 / LMG 10767 / O</strain>
    </source>
</reference>
<organism evidence="1 2">
    <name type="scientific">Haliscomenobacter hydrossis (strain ATCC 27775 / DSM 1100 / LMG 10767 / O)</name>
    <dbReference type="NCBI Taxonomy" id="760192"/>
    <lineage>
        <taxon>Bacteria</taxon>
        <taxon>Pseudomonadati</taxon>
        <taxon>Bacteroidota</taxon>
        <taxon>Saprospiria</taxon>
        <taxon>Saprospirales</taxon>
        <taxon>Haliscomenobacteraceae</taxon>
        <taxon>Haliscomenobacter</taxon>
    </lineage>
</organism>
<gene>
    <name evidence="1" type="ordered locus">Halhy_5369</name>
</gene>
<protein>
    <recommendedName>
        <fullName evidence="3">Dienelactone hydrolase domain-containing protein</fullName>
    </recommendedName>
</protein>
<dbReference type="KEGG" id="hhy:Halhy_5369"/>
<dbReference type="Gene3D" id="3.40.50.1820">
    <property type="entry name" value="alpha/beta hydrolase"/>
    <property type="match status" value="1"/>
</dbReference>
<dbReference type="InterPro" id="IPR029058">
    <property type="entry name" value="AB_hydrolase_fold"/>
</dbReference>
<dbReference type="EMBL" id="CP002691">
    <property type="protein sequence ID" value="AEE53194.1"/>
    <property type="molecule type" value="Genomic_DNA"/>
</dbReference>
<reference key="2">
    <citation type="submission" date="2011-04" db="EMBL/GenBank/DDBJ databases">
        <title>Complete sequence of chromosome of Haliscomenobacter hydrossis DSM 1100.</title>
        <authorList>
            <consortium name="US DOE Joint Genome Institute (JGI-PGF)"/>
            <person name="Lucas S."/>
            <person name="Han J."/>
            <person name="Lapidus A."/>
            <person name="Bruce D."/>
            <person name="Goodwin L."/>
            <person name="Pitluck S."/>
            <person name="Peters L."/>
            <person name="Kyrpides N."/>
            <person name="Mavromatis K."/>
            <person name="Ivanova N."/>
            <person name="Ovchinnikova G."/>
            <person name="Pagani I."/>
            <person name="Daligault H."/>
            <person name="Detter J.C."/>
            <person name="Han C."/>
            <person name="Land M."/>
            <person name="Hauser L."/>
            <person name="Markowitz V."/>
            <person name="Cheng J.-F."/>
            <person name="Hugenholtz P."/>
            <person name="Woyke T."/>
            <person name="Wu D."/>
            <person name="Verbarg S."/>
            <person name="Frueling A."/>
            <person name="Brambilla E."/>
            <person name="Klenk H.-P."/>
            <person name="Eisen J.A."/>
        </authorList>
    </citation>
    <scope>NUCLEOTIDE SEQUENCE</scope>
    <source>
        <strain>DSM 1100</strain>
    </source>
</reference>